<evidence type="ECO:0000313" key="5">
    <source>
        <dbReference type="Proteomes" id="UP000053825"/>
    </source>
</evidence>
<keyword evidence="3" id="KW-1133">Transmembrane helix</keyword>
<feature type="compositionally biased region" description="Acidic residues" evidence="2">
    <location>
        <begin position="432"/>
        <end position="444"/>
    </location>
</feature>
<evidence type="ECO:0000256" key="1">
    <source>
        <dbReference type="SAM" id="Coils"/>
    </source>
</evidence>
<feature type="transmembrane region" description="Helical" evidence="3">
    <location>
        <begin position="14"/>
        <end position="34"/>
    </location>
</feature>
<protein>
    <submittedName>
        <fullName evidence="4">Golgi integral membrane protein 4</fullName>
    </submittedName>
</protein>
<organism evidence="4 5">
    <name type="scientific">Habropoda laboriosa</name>
    <dbReference type="NCBI Taxonomy" id="597456"/>
    <lineage>
        <taxon>Eukaryota</taxon>
        <taxon>Metazoa</taxon>
        <taxon>Ecdysozoa</taxon>
        <taxon>Arthropoda</taxon>
        <taxon>Hexapoda</taxon>
        <taxon>Insecta</taxon>
        <taxon>Pterygota</taxon>
        <taxon>Neoptera</taxon>
        <taxon>Endopterygota</taxon>
        <taxon>Hymenoptera</taxon>
        <taxon>Apocrita</taxon>
        <taxon>Aculeata</taxon>
        <taxon>Apoidea</taxon>
        <taxon>Anthophila</taxon>
        <taxon>Apidae</taxon>
        <taxon>Habropoda</taxon>
    </lineage>
</organism>
<gene>
    <name evidence="4" type="ORF">WH47_12226</name>
</gene>
<feature type="region of interest" description="Disordered" evidence="2">
    <location>
        <begin position="207"/>
        <end position="261"/>
    </location>
</feature>
<keyword evidence="1" id="KW-0175">Coiled coil</keyword>
<dbReference type="EMBL" id="KQ414618">
    <property type="protein sequence ID" value="KOC67896.1"/>
    <property type="molecule type" value="Genomic_DNA"/>
</dbReference>
<dbReference type="Proteomes" id="UP000053825">
    <property type="component" value="Unassembled WGS sequence"/>
</dbReference>
<keyword evidence="3" id="KW-0472">Membrane</keyword>
<evidence type="ECO:0000256" key="3">
    <source>
        <dbReference type="SAM" id="Phobius"/>
    </source>
</evidence>
<keyword evidence="3" id="KW-0812">Transmembrane</keyword>
<sequence>MSGSRLGRGRGGRLAVYGGCGVVVVLLVILYRAASSEMARLRELHVQCAHQQEALAAQLQVIFEYKVRLEKSLAEEKISNTREKLLRNKDTVEANQRFNSLQQTHKILLTRHQDLQEECKKRETQVMEDTNKLEATLKEFRSRIKQARVDKEAFEHLKNEFLQQDTQKTQLEKKYAELLKANGNTDSTIQHLRKEVIQLKRELEETKKTACKATSPGPSIPNPLPAQPVEAQMKPGEPGQEVQPVGPSYQQPQSTVATSSMKSIPALKLETSTPASSGNPASTAVDKALAVAKPASKVKLPVGVLPIPVMIDQKLENREEKQNEVAKKKEEPKQRNSVDSKEQEIENENLDLPLPAIPARRVEDQLPDRRGGNGWFNVGPGVQEIGEELNHIRLPGLDVGAERNADAGDDHYDGVEYDKDPQQKNSDLQLVEGEDVEDEDDQID</sequence>
<dbReference type="STRING" id="597456.A0A0L7RAY2"/>
<reference evidence="4 5" key="1">
    <citation type="submission" date="2015-07" db="EMBL/GenBank/DDBJ databases">
        <title>The genome of Habropoda laboriosa.</title>
        <authorList>
            <person name="Pan H."/>
            <person name="Kapheim K."/>
        </authorList>
    </citation>
    <scope>NUCLEOTIDE SEQUENCE [LARGE SCALE GENOMIC DNA]</scope>
    <source>
        <strain evidence="4">0110345459</strain>
    </source>
</reference>
<feature type="region of interest" description="Disordered" evidence="2">
    <location>
        <begin position="318"/>
        <end position="358"/>
    </location>
</feature>
<name>A0A0L7RAY2_9HYME</name>
<feature type="coiled-coil region" evidence="1">
    <location>
        <begin position="98"/>
        <end position="157"/>
    </location>
</feature>
<proteinExistence type="predicted"/>
<feature type="compositionally biased region" description="Basic and acidic residues" evidence="2">
    <location>
        <begin position="318"/>
        <end position="344"/>
    </location>
</feature>
<accession>A0A0L7RAY2</accession>
<keyword evidence="5" id="KW-1185">Reference proteome</keyword>
<feature type="compositionally biased region" description="Basic and acidic residues" evidence="2">
    <location>
        <begin position="401"/>
        <end position="422"/>
    </location>
</feature>
<dbReference type="AlphaFoldDB" id="A0A0L7RAY2"/>
<dbReference type="OrthoDB" id="6288648at2759"/>
<feature type="region of interest" description="Disordered" evidence="2">
    <location>
        <begin position="401"/>
        <end position="444"/>
    </location>
</feature>
<evidence type="ECO:0000256" key="2">
    <source>
        <dbReference type="SAM" id="MobiDB-lite"/>
    </source>
</evidence>
<evidence type="ECO:0000313" key="4">
    <source>
        <dbReference type="EMBL" id="KOC67896.1"/>
    </source>
</evidence>
<feature type="compositionally biased region" description="Polar residues" evidence="2">
    <location>
        <begin position="248"/>
        <end position="261"/>
    </location>
</feature>